<evidence type="ECO:0000313" key="2">
    <source>
        <dbReference type="Proteomes" id="UP000738349"/>
    </source>
</evidence>
<sequence>MKRTQAHCNELERARMLELYVISDIPCQVPTHTTYIYHSPTTRQEFFYRSPFSHLSLTFCSLVFGRHQVDMVNTYCFVNYPAAIHAIRWRLSKIRDETETPKSTDPEHYCARCEIVWPVLDLVDQDSPDGLLCPKCRELTALLQKEDVSAGLFADLGFFELRLREVDETTLPDSSFWAAYRMLQERERIQQGTIRWHGTERGTLT</sequence>
<gene>
    <name evidence="1" type="ORF">EDB81DRAFT_807345</name>
</gene>
<reference evidence="1" key="1">
    <citation type="journal article" date="2021" name="Nat. Commun.">
        <title>Genetic determinants of endophytism in the Arabidopsis root mycobiome.</title>
        <authorList>
            <person name="Mesny F."/>
            <person name="Miyauchi S."/>
            <person name="Thiergart T."/>
            <person name="Pickel B."/>
            <person name="Atanasova L."/>
            <person name="Karlsson M."/>
            <person name="Huettel B."/>
            <person name="Barry K.W."/>
            <person name="Haridas S."/>
            <person name="Chen C."/>
            <person name="Bauer D."/>
            <person name="Andreopoulos W."/>
            <person name="Pangilinan J."/>
            <person name="LaButti K."/>
            <person name="Riley R."/>
            <person name="Lipzen A."/>
            <person name="Clum A."/>
            <person name="Drula E."/>
            <person name="Henrissat B."/>
            <person name="Kohler A."/>
            <person name="Grigoriev I.V."/>
            <person name="Martin F.M."/>
            <person name="Hacquard S."/>
        </authorList>
    </citation>
    <scope>NUCLEOTIDE SEQUENCE</scope>
    <source>
        <strain evidence="1">MPI-CAGE-AT-0147</strain>
    </source>
</reference>
<dbReference type="AlphaFoldDB" id="A0A9P9E8X6"/>
<keyword evidence="2" id="KW-1185">Reference proteome</keyword>
<protein>
    <submittedName>
        <fullName evidence="1">Uncharacterized protein</fullName>
    </submittedName>
</protein>
<name>A0A9P9E8X6_9HYPO</name>
<dbReference type="OrthoDB" id="5093550at2759"/>
<dbReference type="Proteomes" id="UP000738349">
    <property type="component" value="Unassembled WGS sequence"/>
</dbReference>
<accession>A0A9P9E8X6</accession>
<organism evidence="1 2">
    <name type="scientific">Dactylonectria macrodidyma</name>
    <dbReference type="NCBI Taxonomy" id="307937"/>
    <lineage>
        <taxon>Eukaryota</taxon>
        <taxon>Fungi</taxon>
        <taxon>Dikarya</taxon>
        <taxon>Ascomycota</taxon>
        <taxon>Pezizomycotina</taxon>
        <taxon>Sordariomycetes</taxon>
        <taxon>Hypocreomycetidae</taxon>
        <taxon>Hypocreales</taxon>
        <taxon>Nectriaceae</taxon>
        <taxon>Dactylonectria</taxon>
    </lineage>
</organism>
<proteinExistence type="predicted"/>
<comment type="caution">
    <text evidence="1">The sequence shown here is derived from an EMBL/GenBank/DDBJ whole genome shotgun (WGS) entry which is preliminary data.</text>
</comment>
<evidence type="ECO:0000313" key="1">
    <source>
        <dbReference type="EMBL" id="KAH7132982.1"/>
    </source>
</evidence>
<dbReference type="EMBL" id="JAGMUV010000016">
    <property type="protein sequence ID" value="KAH7132982.1"/>
    <property type="molecule type" value="Genomic_DNA"/>
</dbReference>